<evidence type="ECO:0000256" key="4">
    <source>
        <dbReference type="ARBA" id="ARBA00010617"/>
    </source>
</evidence>
<dbReference type="Pfam" id="PF00067">
    <property type="entry name" value="p450"/>
    <property type="match status" value="1"/>
</dbReference>
<dbReference type="Proteomes" id="UP000807342">
    <property type="component" value="Unassembled WGS sequence"/>
</dbReference>
<dbReference type="GO" id="GO:0005506">
    <property type="term" value="F:iron ion binding"/>
    <property type="evidence" value="ECO:0007669"/>
    <property type="project" value="InterPro"/>
</dbReference>
<organism evidence="13 14">
    <name type="scientific">Macrolepiota fuliginosa MF-IS2</name>
    <dbReference type="NCBI Taxonomy" id="1400762"/>
    <lineage>
        <taxon>Eukaryota</taxon>
        <taxon>Fungi</taxon>
        <taxon>Dikarya</taxon>
        <taxon>Basidiomycota</taxon>
        <taxon>Agaricomycotina</taxon>
        <taxon>Agaricomycetes</taxon>
        <taxon>Agaricomycetidae</taxon>
        <taxon>Agaricales</taxon>
        <taxon>Agaricineae</taxon>
        <taxon>Agaricaceae</taxon>
        <taxon>Macrolepiota</taxon>
    </lineage>
</organism>
<comment type="similarity">
    <text evidence="4">Belongs to the cytochrome P450 family.</text>
</comment>
<sequence length="325" mass="36439">MLSDVETVYDLHCGQDQHVYEEGAGFLKYVEYETHRELGGELTKLDSANKILFGDGLLSTLGEQHRKQRKMLNPVFSIAHMRDMMPIFHEVTSRLHEAILSQVKDVPKEIDMLQWTTRTALELIGQCGMGYPLDSLDVDVKNADLHPYSRSAKQLGCVLASVPSCARGFLMTEFLFPLVNRINLPRFKRWIVDRLPLQWVQDMKNIVDIIQETAEDICSTKRKAILNGYGDDGKKDIISILIRANASAAEEDRLSDDEVQAQVATLTFAAMDTTSSALSRTLGLLAEHPDVQDKLRAELREAKGDNGGEDLGYDQLVSLPYLDAV</sequence>
<protein>
    <submittedName>
        <fullName evidence="13">Cytochrome P450</fullName>
    </submittedName>
</protein>
<keyword evidence="7" id="KW-0479">Metal-binding</keyword>
<dbReference type="GO" id="GO:0016705">
    <property type="term" value="F:oxidoreductase activity, acting on paired donors, with incorporation or reduction of molecular oxygen"/>
    <property type="evidence" value="ECO:0007669"/>
    <property type="project" value="InterPro"/>
</dbReference>
<name>A0A9P5WYP8_9AGAR</name>
<dbReference type="Gene3D" id="1.10.630.10">
    <property type="entry name" value="Cytochrome P450"/>
    <property type="match status" value="1"/>
</dbReference>
<dbReference type="GO" id="GO:0004497">
    <property type="term" value="F:monooxygenase activity"/>
    <property type="evidence" value="ECO:0007669"/>
    <property type="project" value="UniProtKB-KW"/>
</dbReference>
<evidence type="ECO:0000256" key="12">
    <source>
        <dbReference type="ARBA" id="ARBA00023136"/>
    </source>
</evidence>
<evidence type="ECO:0000256" key="9">
    <source>
        <dbReference type="ARBA" id="ARBA00023002"/>
    </source>
</evidence>
<proteinExistence type="inferred from homology"/>
<comment type="subcellular location">
    <subcellularLocation>
        <location evidence="2">Membrane</location>
    </subcellularLocation>
</comment>
<evidence type="ECO:0000256" key="10">
    <source>
        <dbReference type="ARBA" id="ARBA00023004"/>
    </source>
</evidence>
<evidence type="ECO:0000256" key="2">
    <source>
        <dbReference type="ARBA" id="ARBA00004370"/>
    </source>
</evidence>
<evidence type="ECO:0000313" key="14">
    <source>
        <dbReference type="Proteomes" id="UP000807342"/>
    </source>
</evidence>
<keyword evidence="12" id="KW-0472">Membrane</keyword>
<keyword evidence="14" id="KW-1185">Reference proteome</keyword>
<feature type="non-terminal residue" evidence="13">
    <location>
        <position position="325"/>
    </location>
</feature>
<evidence type="ECO:0000256" key="5">
    <source>
        <dbReference type="ARBA" id="ARBA00022617"/>
    </source>
</evidence>
<evidence type="ECO:0000256" key="3">
    <source>
        <dbReference type="ARBA" id="ARBA00004721"/>
    </source>
</evidence>
<dbReference type="InterPro" id="IPR001128">
    <property type="entry name" value="Cyt_P450"/>
</dbReference>
<comment type="caution">
    <text evidence="13">The sequence shown here is derived from an EMBL/GenBank/DDBJ whole genome shotgun (WGS) entry which is preliminary data.</text>
</comment>
<evidence type="ECO:0000256" key="11">
    <source>
        <dbReference type="ARBA" id="ARBA00023033"/>
    </source>
</evidence>
<dbReference type="GO" id="GO:0020037">
    <property type="term" value="F:heme binding"/>
    <property type="evidence" value="ECO:0007669"/>
    <property type="project" value="InterPro"/>
</dbReference>
<keyword evidence="5" id="KW-0349">Heme</keyword>
<reference evidence="13" key="1">
    <citation type="submission" date="2020-11" db="EMBL/GenBank/DDBJ databases">
        <authorList>
            <consortium name="DOE Joint Genome Institute"/>
            <person name="Ahrendt S."/>
            <person name="Riley R."/>
            <person name="Andreopoulos W."/>
            <person name="Labutti K."/>
            <person name="Pangilinan J."/>
            <person name="Ruiz-Duenas F.J."/>
            <person name="Barrasa J.M."/>
            <person name="Sanchez-Garcia M."/>
            <person name="Camarero S."/>
            <person name="Miyauchi S."/>
            <person name="Serrano A."/>
            <person name="Linde D."/>
            <person name="Babiker R."/>
            <person name="Drula E."/>
            <person name="Ayuso-Fernandez I."/>
            <person name="Pacheco R."/>
            <person name="Padilla G."/>
            <person name="Ferreira P."/>
            <person name="Barriuso J."/>
            <person name="Kellner H."/>
            <person name="Castanera R."/>
            <person name="Alfaro M."/>
            <person name="Ramirez L."/>
            <person name="Pisabarro A.G."/>
            <person name="Kuo A."/>
            <person name="Tritt A."/>
            <person name="Lipzen A."/>
            <person name="He G."/>
            <person name="Yan M."/>
            <person name="Ng V."/>
            <person name="Cullen D."/>
            <person name="Martin F."/>
            <person name="Rosso M.-N."/>
            <person name="Henrissat B."/>
            <person name="Hibbett D."/>
            <person name="Martinez A.T."/>
            <person name="Grigoriev I.V."/>
        </authorList>
    </citation>
    <scope>NUCLEOTIDE SEQUENCE</scope>
    <source>
        <strain evidence="13">MF-IS2</strain>
    </source>
</reference>
<evidence type="ECO:0000256" key="7">
    <source>
        <dbReference type="ARBA" id="ARBA00022723"/>
    </source>
</evidence>
<keyword evidence="11" id="KW-0503">Monooxygenase</keyword>
<evidence type="ECO:0000256" key="8">
    <source>
        <dbReference type="ARBA" id="ARBA00022989"/>
    </source>
</evidence>
<gene>
    <name evidence="13" type="ORF">P691DRAFT_740202</name>
</gene>
<comment type="cofactor">
    <cofactor evidence="1">
        <name>heme</name>
        <dbReference type="ChEBI" id="CHEBI:30413"/>
    </cofactor>
</comment>
<dbReference type="InterPro" id="IPR036396">
    <property type="entry name" value="Cyt_P450_sf"/>
</dbReference>
<dbReference type="GO" id="GO:0016020">
    <property type="term" value="C:membrane"/>
    <property type="evidence" value="ECO:0007669"/>
    <property type="project" value="UniProtKB-SubCell"/>
</dbReference>
<dbReference type="EMBL" id="MU152645">
    <property type="protein sequence ID" value="KAF9440306.1"/>
    <property type="molecule type" value="Genomic_DNA"/>
</dbReference>
<dbReference type="OrthoDB" id="1470350at2759"/>
<evidence type="ECO:0000256" key="6">
    <source>
        <dbReference type="ARBA" id="ARBA00022692"/>
    </source>
</evidence>
<keyword evidence="9" id="KW-0560">Oxidoreductase</keyword>
<dbReference type="InterPro" id="IPR050121">
    <property type="entry name" value="Cytochrome_P450_monoxygenase"/>
</dbReference>
<evidence type="ECO:0000313" key="13">
    <source>
        <dbReference type="EMBL" id="KAF9440306.1"/>
    </source>
</evidence>
<dbReference type="PANTHER" id="PTHR24305:SF166">
    <property type="entry name" value="CYTOCHROME P450 12A4, MITOCHONDRIAL-RELATED"/>
    <property type="match status" value="1"/>
</dbReference>
<keyword evidence="8" id="KW-1133">Transmembrane helix</keyword>
<keyword evidence="10" id="KW-0408">Iron</keyword>
<dbReference type="AlphaFoldDB" id="A0A9P5WYP8"/>
<accession>A0A9P5WYP8</accession>
<dbReference type="SUPFAM" id="SSF48264">
    <property type="entry name" value="Cytochrome P450"/>
    <property type="match status" value="1"/>
</dbReference>
<keyword evidence="6" id="KW-0812">Transmembrane</keyword>
<dbReference type="PANTHER" id="PTHR24305">
    <property type="entry name" value="CYTOCHROME P450"/>
    <property type="match status" value="1"/>
</dbReference>
<evidence type="ECO:0000256" key="1">
    <source>
        <dbReference type="ARBA" id="ARBA00001971"/>
    </source>
</evidence>
<comment type="pathway">
    <text evidence="3">Secondary metabolite biosynthesis; terpenoid biosynthesis.</text>
</comment>